<organism evidence="4 5">
    <name type="scientific">Chitinophaga rhizophila</name>
    <dbReference type="NCBI Taxonomy" id="2866212"/>
    <lineage>
        <taxon>Bacteria</taxon>
        <taxon>Pseudomonadati</taxon>
        <taxon>Bacteroidota</taxon>
        <taxon>Chitinophagia</taxon>
        <taxon>Chitinophagales</taxon>
        <taxon>Chitinophagaceae</taxon>
        <taxon>Chitinophaga</taxon>
    </lineage>
</organism>
<comment type="caution">
    <text evidence="4">The sequence shown here is derived from an EMBL/GenBank/DDBJ whole genome shotgun (WGS) entry which is preliminary data.</text>
</comment>
<feature type="domain" description="Mce/MlaD" evidence="3">
    <location>
        <begin position="43"/>
        <end position="117"/>
    </location>
</feature>
<evidence type="ECO:0000256" key="2">
    <source>
        <dbReference type="SAM" id="Phobius"/>
    </source>
</evidence>
<dbReference type="InterPro" id="IPR003399">
    <property type="entry name" value="Mce/MlaD"/>
</dbReference>
<accession>A0ABS7GL02</accession>
<feature type="region of interest" description="Disordered" evidence="1">
    <location>
        <begin position="230"/>
        <end position="270"/>
    </location>
</feature>
<evidence type="ECO:0000313" key="5">
    <source>
        <dbReference type="Proteomes" id="UP000812961"/>
    </source>
</evidence>
<dbReference type="InterPro" id="IPR052336">
    <property type="entry name" value="MlaD_Phospholipid_Transporter"/>
</dbReference>
<reference evidence="4 5" key="1">
    <citation type="submission" date="2021-08" db="EMBL/GenBank/DDBJ databases">
        <title>The genome sequence of Chitinophaga sp. B61.</title>
        <authorList>
            <person name="Zhang X."/>
        </authorList>
    </citation>
    <scope>NUCLEOTIDE SEQUENCE [LARGE SCALE GENOMIC DNA]</scope>
    <source>
        <strain evidence="4 5">B61</strain>
    </source>
</reference>
<gene>
    <name evidence="4" type="ORF">K1Y79_25905</name>
</gene>
<proteinExistence type="predicted"/>
<dbReference type="Pfam" id="PF02470">
    <property type="entry name" value="MlaD"/>
    <property type="match status" value="1"/>
</dbReference>
<evidence type="ECO:0000313" key="4">
    <source>
        <dbReference type="EMBL" id="MBW8687800.1"/>
    </source>
</evidence>
<sequence length="270" mass="29206">MQQKSKQKIKVGIFATVAFALLLIGIFLIGRNKNMFGSTFLLYGTFKNVGGLQAGNNVRFVGIDVGTVESIEILSDTTARVALRIKEKVQPFIKKGAVAGISSDGLMGDKLITISSGRENAAPVEDGDSIHAVEPLDYDVVLSRVSGVATNAEIITEQLAGIATQINQGKGSIGRLLYSDSLATSLEGTVTEAQKTVKSIRRGSDGFGENMEALKHNFLLRGYYKKKEKAARKEAEKKEKEAEKQAEKKEKSRKKGESGDSSSLKMSKED</sequence>
<dbReference type="EMBL" id="JAICCF010000005">
    <property type="protein sequence ID" value="MBW8687800.1"/>
    <property type="molecule type" value="Genomic_DNA"/>
</dbReference>
<feature type="compositionally biased region" description="Polar residues" evidence="1">
    <location>
        <begin position="259"/>
        <end position="270"/>
    </location>
</feature>
<dbReference type="PANTHER" id="PTHR33371:SF4">
    <property type="entry name" value="INTERMEMBRANE PHOSPHOLIPID TRANSPORT SYSTEM BINDING PROTEIN MLAD"/>
    <property type="match status" value="1"/>
</dbReference>
<keyword evidence="5" id="KW-1185">Reference proteome</keyword>
<evidence type="ECO:0000256" key="1">
    <source>
        <dbReference type="SAM" id="MobiDB-lite"/>
    </source>
</evidence>
<evidence type="ECO:0000259" key="3">
    <source>
        <dbReference type="Pfam" id="PF02470"/>
    </source>
</evidence>
<dbReference type="Proteomes" id="UP000812961">
    <property type="component" value="Unassembled WGS sequence"/>
</dbReference>
<keyword evidence="2" id="KW-0812">Transmembrane</keyword>
<protein>
    <submittedName>
        <fullName evidence="4">MlaD family protein</fullName>
    </submittedName>
</protein>
<dbReference type="RefSeq" id="WP_220253121.1">
    <property type="nucleotide sequence ID" value="NZ_JAICCF010000005.1"/>
</dbReference>
<feature type="compositionally biased region" description="Basic and acidic residues" evidence="1">
    <location>
        <begin position="231"/>
        <end position="258"/>
    </location>
</feature>
<keyword evidence="2" id="KW-0472">Membrane</keyword>
<name>A0ABS7GL02_9BACT</name>
<dbReference type="PANTHER" id="PTHR33371">
    <property type="entry name" value="INTERMEMBRANE PHOSPHOLIPID TRANSPORT SYSTEM BINDING PROTEIN MLAD-RELATED"/>
    <property type="match status" value="1"/>
</dbReference>
<keyword evidence="2" id="KW-1133">Transmembrane helix</keyword>
<feature type="transmembrane region" description="Helical" evidence="2">
    <location>
        <begin position="12"/>
        <end position="30"/>
    </location>
</feature>